<organism evidence="3">
    <name type="scientific">Florenciella parvula</name>
    <dbReference type="NCBI Taxonomy" id="236787"/>
    <lineage>
        <taxon>Eukaryota</taxon>
        <taxon>Sar</taxon>
        <taxon>Stramenopiles</taxon>
        <taxon>Ochrophyta</taxon>
        <taxon>Dictyochophyceae</taxon>
        <taxon>Florenciellales</taxon>
        <taxon>Florenciella</taxon>
    </lineage>
</organism>
<feature type="coiled-coil region" evidence="1">
    <location>
        <begin position="165"/>
        <end position="192"/>
    </location>
</feature>
<dbReference type="Pfam" id="PF08647">
    <property type="entry name" value="BRE1"/>
    <property type="match status" value="1"/>
</dbReference>
<evidence type="ECO:0000313" key="3">
    <source>
        <dbReference type="EMBL" id="CAD9413310.1"/>
    </source>
</evidence>
<dbReference type="EMBL" id="HBGT01015008">
    <property type="protein sequence ID" value="CAD9413310.1"/>
    <property type="molecule type" value="Transcribed_RNA"/>
</dbReference>
<accession>A0A7S2C2G7</accession>
<evidence type="ECO:0000256" key="2">
    <source>
        <dbReference type="SAM" id="MobiDB-lite"/>
    </source>
</evidence>
<sequence>MADDGIDGGVVPQEGEYEMGMPQEGEYAEGEGEMPMGPGGEDEEEEFDDEEHPDDVVRNFGQHPMMENIQKALFSQLEREHERVLLEKREAEAELKMISDKREGVGVDLYSNQQQLARLQMALENLHNNFHTLRDARAQEESVLDESKSRHASLKGAYAERQKSLLKTQAELDALNETIHQVERYNEEMKNEIAVTRRATYKAETSVVELEKQKQGQDLYIDGLNEQRKQLQEQVALHESQFGNQADQTEEAKKILAETASEMELIAFEKKQLMQQWKTSLINLTKRDEAVAAATTSTQEASMQIRDLETEIEGTKRDIGTAQTQNETLVAMRERLGKEDVTLDEQIMKISNERDELAERYEMLQRSMAQTDDEEKKVDSVTTAIAAKVETANQNIQVVVRERQKVEASILTKNGERLTVNKAVKNYMKAAAAMTNAAHDKEIEAAHLENELSRIRVDTLNTDAHNVQLREMMEKQLTELKDKDKLIEKYQLEIRQRNDEIEKKMYRVDRLNRKYELLVDGQEDVEHMGPLEATISALRKEIVTVNEAATKLQREWLADQTQLVSTSSETEEKLEKNTELRARISILTEKKLRLNKDIGSHEAEVKRLDHMIQNMHKDMQRLNELIGKNTELQGELSQTNSVMEMEFVNELKELEHVSVQLEEKVTAIKSAKAGLLDDIMETERQLLLWEKKIQLEKETQAALDPEVGMQEIHAMEKEIHRMKLRFTTLKSEQDRMVKEMERAVHKREAIALRFKGKSGAAKNATKAGKAGGAPGKKELTKAQLTKKLGGLKRSIKDTAQTTAEYSAAIAERQAQINSMTAELESSTAQYGDLEEKLNNLQVAINTQLYDKQRQAETHAKRQRMLRRYQSLEQGRRKPVAESEMPLVERQLAGVSADKAKVKNLINAMREKFDHLDEVLGRVLQLAEDE</sequence>
<feature type="coiled-coil region" evidence="1">
    <location>
        <begin position="298"/>
        <end position="374"/>
    </location>
</feature>
<gene>
    <name evidence="3" type="ORF">FPAR1323_LOCUS8030</name>
</gene>
<evidence type="ECO:0000256" key="1">
    <source>
        <dbReference type="SAM" id="Coils"/>
    </source>
</evidence>
<feature type="compositionally biased region" description="Acidic residues" evidence="2">
    <location>
        <begin position="40"/>
        <end position="53"/>
    </location>
</feature>
<dbReference type="AlphaFoldDB" id="A0A7S2C2G7"/>
<dbReference type="InterPro" id="IPR037386">
    <property type="entry name" value="CCDC40"/>
</dbReference>
<feature type="coiled-coil region" evidence="1">
    <location>
        <begin position="816"/>
        <end position="843"/>
    </location>
</feature>
<protein>
    <recommendedName>
        <fullName evidence="4">Coiled-coil domain-containing protein 40</fullName>
    </recommendedName>
</protein>
<dbReference type="GO" id="GO:0005737">
    <property type="term" value="C:cytoplasm"/>
    <property type="evidence" value="ECO:0007669"/>
    <property type="project" value="TreeGrafter"/>
</dbReference>
<keyword evidence="1" id="KW-0175">Coiled coil</keyword>
<feature type="coiled-coil region" evidence="1">
    <location>
        <begin position="535"/>
        <end position="625"/>
    </location>
</feature>
<feature type="coiled-coil region" evidence="1">
    <location>
        <begin position="431"/>
        <end position="500"/>
    </location>
</feature>
<feature type="region of interest" description="Disordered" evidence="2">
    <location>
        <begin position="1"/>
        <end position="55"/>
    </location>
</feature>
<dbReference type="PANTHER" id="PTHR16275:SF8">
    <property type="entry name" value="COILED-COIL DOMAIN-CONTAINING PROTEIN 40"/>
    <property type="match status" value="1"/>
</dbReference>
<name>A0A7S2C2G7_9STRA</name>
<evidence type="ECO:0008006" key="4">
    <source>
        <dbReference type="Google" id="ProtNLM"/>
    </source>
</evidence>
<reference evidence="3" key="1">
    <citation type="submission" date="2021-01" db="EMBL/GenBank/DDBJ databases">
        <authorList>
            <person name="Corre E."/>
            <person name="Pelletier E."/>
            <person name="Niang G."/>
            <person name="Scheremetjew M."/>
            <person name="Finn R."/>
            <person name="Kale V."/>
            <person name="Holt S."/>
            <person name="Cochrane G."/>
            <person name="Meng A."/>
            <person name="Brown T."/>
            <person name="Cohen L."/>
        </authorList>
    </citation>
    <scope>NUCLEOTIDE SEQUENCE</scope>
    <source>
        <strain evidence="3">RCC1693</strain>
    </source>
</reference>
<feature type="coiled-coil region" evidence="1">
    <location>
        <begin position="74"/>
        <end position="136"/>
    </location>
</feature>
<dbReference type="PANTHER" id="PTHR16275">
    <property type="entry name" value="COILED-COIL DOMAIN-CONTAINING PROTEIN 40"/>
    <property type="match status" value="1"/>
</dbReference>
<proteinExistence type="predicted"/>
<dbReference type="GO" id="GO:0035082">
    <property type="term" value="P:axoneme assembly"/>
    <property type="evidence" value="ECO:0007669"/>
    <property type="project" value="InterPro"/>
</dbReference>